<dbReference type="SUPFAM" id="SSF51679">
    <property type="entry name" value="Bacterial luciferase-like"/>
    <property type="match status" value="1"/>
</dbReference>
<reference evidence="7" key="1">
    <citation type="journal article" date="2019" name="Int. J. Syst. Evol. Microbiol.">
        <title>The Global Catalogue of Microorganisms (GCM) 10K type strain sequencing project: providing services to taxonomists for standard genome sequencing and annotation.</title>
        <authorList>
            <consortium name="The Broad Institute Genomics Platform"/>
            <consortium name="The Broad Institute Genome Sequencing Center for Infectious Disease"/>
            <person name="Wu L."/>
            <person name="Ma J."/>
        </authorList>
    </citation>
    <scope>NUCLEOTIDE SEQUENCE [LARGE SCALE GENOMIC DNA]</scope>
    <source>
        <strain evidence="7">JCM 10696</strain>
    </source>
</reference>
<evidence type="ECO:0000259" key="5">
    <source>
        <dbReference type="Pfam" id="PF00296"/>
    </source>
</evidence>
<dbReference type="InterPro" id="IPR011251">
    <property type="entry name" value="Luciferase-like_dom"/>
</dbReference>
<evidence type="ECO:0000256" key="1">
    <source>
        <dbReference type="ARBA" id="ARBA00022630"/>
    </source>
</evidence>
<comment type="caution">
    <text evidence="6">The sequence shown here is derived from an EMBL/GenBank/DDBJ whole genome shotgun (WGS) entry which is preliminary data.</text>
</comment>
<proteinExistence type="predicted"/>
<keyword evidence="7" id="KW-1185">Reference proteome</keyword>
<keyword evidence="4" id="KW-0503">Monooxygenase</keyword>
<gene>
    <name evidence="6" type="ORF">GCM10009550_50820</name>
</gene>
<dbReference type="PANTHER" id="PTHR42847">
    <property type="entry name" value="ALKANESULFONATE MONOOXYGENASE"/>
    <property type="match status" value="1"/>
</dbReference>
<evidence type="ECO:0000313" key="6">
    <source>
        <dbReference type="EMBL" id="GAA0960118.1"/>
    </source>
</evidence>
<feature type="domain" description="Luciferase-like" evidence="5">
    <location>
        <begin position="14"/>
        <end position="193"/>
    </location>
</feature>
<evidence type="ECO:0000256" key="2">
    <source>
        <dbReference type="ARBA" id="ARBA00022643"/>
    </source>
</evidence>
<evidence type="ECO:0000256" key="4">
    <source>
        <dbReference type="ARBA" id="ARBA00023033"/>
    </source>
</evidence>
<protein>
    <submittedName>
        <fullName evidence="6">LLM class flavin-dependent oxidoreductase</fullName>
    </submittedName>
</protein>
<dbReference type="InterPro" id="IPR050172">
    <property type="entry name" value="SsuD_RutA_monooxygenase"/>
</dbReference>
<dbReference type="InterPro" id="IPR036661">
    <property type="entry name" value="Luciferase-like_sf"/>
</dbReference>
<evidence type="ECO:0000313" key="7">
    <source>
        <dbReference type="Proteomes" id="UP001500665"/>
    </source>
</evidence>
<name>A0ABP4C367_9ACTN</name>
<accession>A0ABP4C367</accession>
<dbReference type="EMBL" id="BAAAHH010000023">
    <property type="protein sequence ID" value="GAA0960118.1"/>
    <property type="molecule type" value="Genomic_DNA"/>
</dbReference>
<dbReference type="Proteomes" id="UP001500665">
    <property type="component" value="Unassembled WGS sequence"/>
</dbReference>
<dbReference type="PANTHER" id="PTHR42847:SF4">
    <property type="entry name" value="ALKANESULFONATE MONOOXYGENASE-RELATED"/>
    <property type="match status" value="1"/>
</dbReference>
<keyword evidence="3" id="KW-0560">Oxidoreductase</keyword>
<keyword evidence="2" id="KW-0288">FMN</keyword>
<dbReference type="RefSeq" id="WP_344243467.1">
    <property type="nucleotide sequence ID" value="NZ_BAAAHH010000023.1"/>
</dbReference>
<dbReference type="Pfam" id="PF00296">
    <property type="entry name" value="Bac_luciferase"/>
    <property type="match status" value="1"/>
</dbReference>
<sequence>MTPGFHLYLPQMRMPVEAIVERALAAEHAGFEGMAFMDHHAPPLAEDHDMWEAMTIAGWVLARTNTLHAGHLVLCDAFRHPAVLARQATSLDHASGGRFELGIGWGSAPHELSTFGTGPSTAPDRVARLAESLEIMRALWAGETVDHQGAHFTLTGARQRPLPTRRIPITIGGVGRRTLGLVRAHADWWNVPVHHLDKLPKLRDQAGDARISIQTMVALVPDERERAKVTATVERRFRGTLMGAGLALGTAEELTARFTRLHADGIDRFYVWFTDFAPPETLHRFAEVITAVTTSPAK</sequence>
<keyword evidence="1" id="KW-0285">Flavoprotein</keyword>
<dbReference type="Gene3D" id="3.20.20.30">
    <property type="entry name" value="Luciferase-like domain"/>
    <property type="match status" value="1"/>
</dbReference>
<evidence type="ECO:0000256" key="3">
    <source>
        <dbReference type="ARBA" id="ARBA00023002"/>
    </source>
</evidence>
<organism evidence="6 7">
    <name type="scientific">Actinocorallia libanotica</name>
    <dbReference type="NCBI Taxonomy" id="46162"/>
    <lineage>
        <taxon>Bacteria</taxon>
        <taxon>Bacillati</taxon>
        <taxon>Actinomycetota</taxon>
        <taxon>Actinomycetes</taxon>
        <taxon>Streptosporangiales</taxon>
        <taxon>Thermomonosporaceae</taxon>
        <taxon>Actinocorallia</taxon>
    </lineage>
</organism>